<dbReference type="AlphaFoldDB" id="A0A828Y3G0"/>
<comment type="caution">
    <text evidence="1">The sequence shown here is derived from an EMBL/GenBank/DDBJ whole genome shotgun (WGS) entry which is preliminary data.</text>
</comment>
<dbReference type="Proteomes" id="UP000006339">
    <property type="component" value="Unassembled WGS sequence"/>
</dbReference>
<dbReference type="EMBL" id="AKWH02000050">
    <property type="protein sequence ID" value="EKO50811.1"/>
    <property type="molecule type" value="Genomic_DNA"/>
</dbReference>
<proteinExistence type="predicted"/>
<organism evidence="1 2">
    <name type="scientific">Leptospira kirschneri str. 200802841</name>
    <dbReference type="NCBI Taxonomy" id="1193047"/>
    <lineage>
        <taxon>Bacteria</taxon>
        <taxon>Pseudomonadati</taxon>
        <taxon>Spirochaetota</taxon>
        <taxon>Spirochaetia</taxon>
        <taxon>Leptospirales</taxon>
        <taxon>Leptospiraceae</taxon>
        <taxon>Leptospira</taxon>
    </lineage>
</organism>
<name>A0A828Y3G0_9LEPT</name>
<gene>
    <name evidence="1" type="ORF">LEP1GSC131_2990</name>
</gene>
<sequence>MFFKGGSILTLETNLGSIVRVVNVSSVEKNFSKSMSSYNFRICS</sequence>
<evidence type="ECO:0000313" key="2">
    <source>
        <dbReference type="Proteomes" id="UP000006339"/>
    </source>
</evidence>
<evidence type="ECO:0000313" key="1">
    <source>
        <dbReference type="EMBL" id="EKO50811.1"/>
    </source>
</evidence>
<accession>A0A828Y3G0</accession>
<reference evidence="1" key="1">
    <citation type="submission" date="2012-10" db="EMBL/GenBank/DDBJ databases">
        <authorList>
            <person name="Harkins D.M."/>
            <person name="Durkin A.S."/>
            <person name="Brinkac L.M."/>
            <person name="Selengut J.D."/>
            <person name="Sanka R."/>
            <person name="DePew J."/>
            <person name="Purushe J."/>
            <person name="Picardeau M."/>
            <person name="Werts C."/>
            <person name="Goarant C."/>
            <person name="Vinetz J.M."/>
            <person name="Sutton G.G."/>
            <person name="Nelson W.C."/>
            <person name="Fouts D.E."/>
        </authorList>
    </citation>
    <scope>NUCLEOTIDE SEQUENCE [LARGE SCALE GENOMIC DNA]</scope>
    <source>
        <strain evidence="1">200802841</strain>
    </source>
</reference>
<keyword evidence="2" id="KW-1185">Reference proteome</keyword>
<protein>
    <submittedName>
        <fullName evidence="1">Uncharacterized protein</fullName>
    </submittedName>
</protein>